<feature type="transmembrane region" description="Helical" evidence="6">
    <location>
        <begin position="65"/>
        <end position="84"/>
    </location>
</feature>
<feature type="transmembrane region" description="Helical" evidence="6">
    <location>
        <begin position="143"/>
        <end position="164"/>
    </location>
</feature>
<dbReference type="Proteomes" id="UP000076404">
    <property type="component" value="Chromosome"/>
</dbReference>
<evidence type="ECO:0000256" key="2">
    <source>
        <dbReference type="ARBA" id="ARBA00022475"/>
    </source>
</evidence>
<keyword evidence="8" id="KW-1185">Reference proteome</keyword>
<organism evidence="7 8">
    <name type="scientific">Gemmatimonas phototrophica</name>
    <dbReference type="NCBI Taxonomy" id="1379270"/>
    <lineage>
        <taxon>Bacteria</taxon>
        <taxon>Pseudomonadati</taxon>
        <taxon>Gemmatimonadota</taxon>
        <taxon>Gemmatimonadia</taxon>
        <taxon>Gemmatimonadales</taxon>
        <taxon>Gemmatimonadaceae</taxon>
        <taxon>Gemmatimonas</taxon>
    </lineage>
</organism>
<evidence type="ECO:0008006" key="9">
    <source>
        <dbReference type="Google" id="ProtNLM"/>
    </source>
</evidence>
<keyword evidence="3 6" id="KW-0812">Transmembrane</keyword>
<evidence type="ECO:0000256" key="4">
    <source>
        <dbReference type="ARBA" id="ARBA00022989"/>
    </source>
</evidence>
<dbReference type="AlphaFoldDB" id="A0A143BH01"/>
<dbReference type="eggNOG" id="COG1079">
    <property type="taxonomic scope" value="Bacteria"/>
</dbReference>
<dbReference type="Pfam" id="PF02653">
    <property type="entry name" value="BPD_transp_2"/>
    <property type="match status" value="1"/>
</dbReference>
<evidence type="ECO:0000256" key="1">
    <source>
        <dbReference type="ARBA" id="ARBA00004651"/>
    </source>
</evidence>
<evidence type="ECO:0000256" key="3">
    <source>
        <dbReference type="ARBA" id="ARBA00022692"/>
    </source>
</evidence>
<dbReference type="InterPro" id="IPR001851">
    <property type="entry name" value="ABC_transp_permease"/>
</dbReference>
<evidence type="ECO:0000256" key="6">
    <source>
        <dbReference type="SAM" id="Phobius"/>
    </source>
</evidence>
<feature type="transmembrane region" description="Helical" evidence="6">
    <location>
        <begin position="91"/>
        <end position="112"/>
    </location>
</feature>
<dbReference type="OrthoDB" id="45037at2"/>
<protein>
    <recommendedName>
        <fullName evidence="9">ABC transporter permease</fullName>
    </recommendedName>
</protein>
<dbReference type="RefSeq" id="WP_026848949.1">
    <property type="nucleotide sequence ID" value="NZ_CP011454.1"/>
</dbReference>
<dbReference type="CDD" id="cd06580">
    <property type="entry name" value="TM_PBP1_transp_TpRbsC_like"/>
    <property type="match status" value="1"/>
</dbReference>
<feature type="transmembrane region" description="Helical" evidence="6">
    <location>
        <begin position="195"/>
        <end position="214"/>
    </location>
</feature>
<evidence type="ECO:0000256" key="5">
    <source>
        <dbReference type="ARBA" id="ARBA00023136"/>
    </source>
</evidence>
<evidence type="ECO:0000313" key="7">
    <source>
        <dbReference type="EMBL" id="AMW03684.1"/>
    </source>
</evidence>
<accession>A0A143BH01</accession>
<dbReference type="GO" id="GO:0022857">
    <property type="term" value="F:transmembrane transporter activity"/>
    <property type="evidence" value="ECO:0007669"/>
    <property type="project" value="InterPro"/>
</dbReference>
<name>A0A143BH01_9BACT</name>
<feature type="transmembrane region" description="Helical" evidence="6">
    <location>
        <begin position="275"/>
        <end position="296"/>
    </location>
</feature>
<dbReference type="PANTHER" id="PTHR43370:SF2">
    <property type="entry name" value="ABC TRANSPORTER PERMEASE PROTEIN"/>
    <property type="match status" value="1"/>
</dbReference>
<sequence length="306" mass="30309">MSALDIGTGFLEATVRTATPLAFAALGECISERAGVINIGLEGSIIAGALGATVAAGVIGVGGGFAVGALAGVAVAAVFALFTVGLKADQIITGTAITMFALGLTGTLYRTIFGTSGVALSTPTTGVVAIPGLSSLPLVGPGLFAQPLATYVVMLLAPFLAWWLQRTHGGLALRAIGEYPEAAVAAGIAPRRVQALAVLFAGGMAGLAGATLVLAQAGTFVEGMSAGRGFIAIAIVVLGRWRPLGVAAAALLFGAANSLQTLFQSMGFTGVPYQLFLALPYVLTLLVLAGASGRAASPAALGKRVG</sequence>
<dbReference type="KEGG" id="gph:GEMMAAP_00130"/>
<evidence type="ECO:0000313" key="8">
    <source>
        <dbReference type="Proteomes" id="UP000076404"/>
    </source>
</evidence>
<keyword evidence="2" id="KW-1003">Cell membrane</keyword>
<dbReference type="PANTHER" id="PTHR43370">
    <property type="entry name" value="SUGAR ABC TRANSPORTER INTEGRAL MEMBRANE PROTEIN-RELATED"/>
    <property type="match status" value="1"/>
</dbReference>
<reference evidence="7 8" key="2">
    <citation type="journal article" date="2016" name="Environ. Microbiol. Rep.">
        <title>Metagenomic evidence for the presence of phototrophic Gemmatimonadetes bacteria in diverse environments.</title>
        <authorList>
            <person name="Zeng Y."/>
            <person name="Baumbach J."/>
            <person name="Barbosa E.G."/>
            <person name="Azevedo V."/>
            <person name="Zhang C."/>
            <person name="Koblizek M."/>
        </authorList>
    </citation>
    <scope>NUCLEOTIDE SEQUENCE [LARGE SCALE GENOMIC DNA]</scope>
    <source>
        <strain evidence="7 8">AP64</strain>
    </source>
</reference>
<comment type="subcellular location">
    <subcellularLocation>
        <location evidence="1">Cell membrane</location>
        <topology evidence="1">Multi-pass membrane protein</topology>
    </subcellularLocation>
</comment>
<gene>
    <name evidence="7" type="ORF">GEMMAAP_00130</name>
</gene>
<keyword evidence="4 6" id="KW-1133">Transmembrane helix</keyword>
<dbReference type="GO" id="GO:0005886">
    <property type="term" value="C:plasma membrane"/>
    <property type="evidence" value="ECO:0007669"/>
    <property type="project" value="UniProtKB-SubCell"/>
</dbReference>
<dbReference type="STRING" id="1379270.GEMMAAP_00130"/>
<proteinExistence type="predicted"/>
<feature type="transmembrane region" description="Helical" evidence="6">
    <location>
        <begin position="39"/>
        <end position="59"/>
    </location>
</feature>
<dbReference type="EMBL" id="CP011454">
    <property type="protein sequence ID" value="AMW03684.1"/>
    <property type="molecule type" value="Genomic_DNA"/>
</dbReference>
<keyword evidence="5 6" id="KW-0472">Membrane</keyword>
<reference evidence="7 8" key="1">
    <citation type="journal article" date="2014" name="Proc. Natl. Acad. Sci. U.S.A.">
        <title>Functional type 2 photosynthetic reaction centers found in the rare bacterial phylum Gemmatimonadetes.</title>
        <authorList>
            <person name="Zeng Y."/>
            <person name="Feng F."/>
            <person name="Medova H."/>
            <person name="Dean J."/>
            <person name="Koblizek M."/>
        </authorList>
    </citation>
    <scope>NUCLEOTIDE SEQUENCE [LARGE SCALE GENOMIC DNA]</scope>
    <source>
        <strain evidence="7 8">AP64</strain>
    </source>
</reference>